<evidence type="ECO:0000256" key="2">
    <source>
        <dbReference type="ARBA" id="ARBA00007867"/>
    </source>
</evidence>
<evidence type="ECO:0000256" key="1">
    <source>
        <dbReference type="ARBA" id="ARBA00005123"/>
    </source>
</evidence>
<dbReference type="Pfam" id="PF01564">
    <property type="entry name" value="Spermine_synth"/>
    <property type="match status" value="1"/>
</dbReference>
<dbReference type="AlphaFoldDB" id="A0AAN8KAR0"/>
<dbReference type="EMBL" id="JAZGQO010000002">
    <property type="protein sequence ID" value="KAK6191638.1"/>
    <property type="molecule type" value="Genomic_DNA"/>
</dbReference>
<gene>
    <name evidence="13" type="ORF">SNE40_003277</name>
</gene>
<comment type="function">
    <text evidence="7">Catalyzes the production of spermidine from putrescine and decarboxylated S-adenosylmethionine (dcSAM). Has a strong preference for putrescine as substrate, and has very low activity towards 1,3-diaminopropane. Has extremely low activity towards spermidine.</text>
</comment>
<name>A0AAN8KAR0_PATCE</name>
<dbReference type="GO" id="GO:0004766">
    <property type="term" value="F:spermidine synthase activity"/>
    <property type="evidence" value="ECO:0007669"/>
    <property type="project" value="UniProtKB-EC"/>
</dbReference>
<dbReference type="InterPro" id="IPR001045">
    <property type="entry name" value="Spermi_synthase"/>
</dbReference>
<protein>
    <recommendedName>
        <fullName evidence="8">Spermidine synthase</fullName>
        <ecNumber evidence="4">2.5.1.16</ecNumber>
    </recommendedName>
    <alternativeName>
        <fullName evidence="9">Putrescine aminopropyltransferase</fullName>
    </alternativeName>
</protein>
<dbReference type="NCBIfam" id="TIGR00417">
    <property type="entry name" value="speE"/>
    <property type="match status" value="1"/>
</dbReference>
<dbReference type="PROSITE" id="PS01330">
    <property type="entry name" value="PABS_1"/>
    <property type="match status" value="1"/>
</dbReference>
<evidence type="ECO:0000256" key="3">
    <source>
        <dbReference type="ARBA" id="ARBA00011774"/>
    </source>
</evidence>
<dbReference type="FunFam" id="2.30.140.10:FF:000001">
    <property type="entry name" value="SPE3p Spermidine synthase"/>
    <property type="match status" value="1"/>
</dbReference>
<evidence type="ECO:0000256" key="5">
    <source>
        <dbReference type="ARBA" id="ARBA00022679"/>
    </source>
</evidence>
<evidence type="ECO:0000256" key="7">
    <source>
        <dbReference type="ARBA" id="ARBA00053963"/>
    </source>
</evidence>
<dbReference type="InterPro" id="IPR035246">
    <property type="entry name" value="Spermidine_synt_N"/>
</dbReference>
<dbReference type="InterPro" id="IPR029063">
    <property type="entry name" value="SAM-dependent_MTases_sf"/>
</dbReference>
<dbReference type="SUPFAM" id="SSF53335">
    <property type="entry name" value="S-adenosyl-L-methionine-dependent methyltransferases"/>
    <property type="match status" value="1"/>
</dbReference>
<evidence type="ECO:0000256" key="10">
    <source>
        <dbReference type="PROSITE-ProRule" id="PRU00354"/>
    </source>
</evidence>
<proteinExistence type="inferred from homology"/>
<comment type="caution">
    <text evidence="13">The sequence shown here is derived from an EMBL/GenBank/DDBJ whole genome shotgun (WGS) entry which is preliminary data.</text>
</comment>
<comment type="subunit">
    <text evidence="3">Homodimer or homotetramer.</text>
</comment>
<dbReference type="GO" id="GO:0008295">
    <property type="term" value="P:spermidine biosynthetic process"/>
    <property type="evidence" value="ECO:0007669"/>
    <property type="project" value="TreeGrafter"/>
</dbReference>
<dbReference type="Gene3D" id="2.30.140.10">
    <property type="entry name" value="Spermidine synthase, tetramerisation domain"/>
    <property type="match status" value="1"/>
</dbReference>
<dbReference type="InterPro" id="IPR030373">
    <property type="entry name" value="PABS_CS"/>
</dbReference>
<feature type="active site" description="Proton acceptor" evidence="10">
    <location>
        <position position="163"/>
    </location>
</feature>
<dbReference type="Pfam" id="PF17284">
    <property type="entry name" value="Spermine_synt_N"/>
    <property type="match status" value="1"/>
</dbReference>
<dbReference type="EC" id="2.5.1.16" evidence="4"/>
<keyword evidence="10" id="KW-0620">Polyamine biosynthesis</keyword>
<dbReference type="InterPro" id="IPR037163">
    <property type="entry name" value="Spermidine_synt_N_sf"/>
</dbReference>
<dbReference type="InterPro" id="IPR030374">
    <property type="entry name" value="PABS"/>
</dbReference>
<sequence>MAASKIDGKWFREIDDAWKGYSISLEIEEVLYHEKSDFQDILVFKSTTFGNVLVLDGVYQCTERDEFSYQEMIAHLPLNSHPNPTKVLVVGGGDGGVVREVLKYPSVEQVVLCEIDQKVIDVSKKYLPDMASCLSDPRVLVHVGDGVKYMEENTQSFDVIITDAPDPIGAAKGLYTKDYYEGLKRALKPKGIISCQGETLWFDLDFIKKILTYCKGVFPVVAYASGYTPTYAGGHMGFFLCSNDSSINLKEPIRNYSNKELDDMSMKYYSPHVHRACFNVLPYFARKALTEVLDT</sequence>
<dbReference type="CDD" id="cd02440">
    <property type="entry name" value="AdoMet_MTases"/>
    <property type="match status" value="1"/>
</dbReference>
<evidence type="ECO:0000313" key="14">
    <source>
        <dbReference type="Proteomes" id="UP001347796"/>
    </source>
</evidence>
<dbReference type="FunFam" id="3.40.50.150:FF:000013">
    <property type="entry name" value="Spermidine synthase"/>
    <property type="match status" value="1"/>
</dbReference>
<dbReference type="GO" id="GO:0005829">
    <property type="term" value="C:cytosol"/>
    <property type="evidence" value="ECO:0007669"/>
    <property type="project" value="TreeGrafter"/>
</dbReference>
<comment type="pathway">
    <text evidence="1">Amine and polyamine biosynthesis; spermidine biosynthesis; spermidine from putrescine: step 1/1.</text>
</comment>
<feature type="domain" description="PABS" evidence="12">
    <location>
        <begin position="8"/>
        <end position="243"/>
    </location>
</feature>
<evidence type="ECO:0000259" key="12">
    <source>
        <dbReference type="PROSITE" id="PS51006"/>
    </source>
</evidence>
<dbReference type="Gene3D" id="3.40.50.150">
    <property type="entry name" value="Vaccinia Virus protein VP39"/>
    <property type="match status" value="1"/>
</dbReference>
<dbReference type="PANTHER" id="PTHR11558:SF11">
    <property type="entry name" value="SPERMIDINE SYNTHASE"/>
    <property type="match status" value="1"/>
</dbReference>
<evidence type="ECO:0000256" key="9">
    <source>
        <dbReference type="ARBA" id="ARBA00082964"/>
    </source>
</evidence>
<dbReference type="NCBIfam" id="NF002010">
    <property type="entry name" value="PRK00811.1"/>
    <property type="match status" value="1"/>
</dbReference>
<dbReference type="PROSITE" id="PS51006">
    <property type="entry name" value="PABS_2"/>
    <property type="match status" value="1"/>
</dbReference>
<keyword evidence="14" id="KW-1185">Reference proteome</keyword>
<keyword evidence="5 10" id="KW-0808">Transferase</keyword>
<comment type="similarity">
    <text evidence="2 11">Belongs to the spermidine/spermine synthase family.</text>
</comment>
<evidence type="ECO:0000256" key="11">
    <source>
        <dbReference type="RuleBase" id="RU003836"/>
    </source>
</evidence>
<dbReference type="PANTHER" id="PTHR11558">
    <property type="entry name" value="SPERMIDINE/SPERMINE SYNTHASE"/>
    <property type="match status" value="1"/>
</dbReference>
<evidence type="ECO:0000256" key="6">
    <source>
        <dbReference type="ARBA" id="ARBA00049307"/>
    </source>
</evidence>
<dbReference type="Proteomes" id="UP001347796">
    <property type="component" value="Unassembled WGS sequence"/>
</dbReference>
<reference evidence="13 14" key="1">
    <citation type="submission" date="2024-01" db="EMBL/GenBank/DDBJ databases">
        <title>The genome of the rayed Mediterranean limpet Patella caerulea (Linnaeus, 1758).</title>
        <authorList>
            <person name="Anh-Thu Weber A."/>
            <person name="Halstead-Nussloch G."/>
        </authorList>
    </citation>
    <scope>NUCLEOTIDE SEQUENCE [LARGE SCALE GENOMIC DNA]</scope>
    <source>
        <strain evidence="13">AATW-2023a</strain>
        <tissue evidence="13">Whole specimen</tissue>
    </source>
</reference>
<dbReference type="HAMAP" id="MF_00198">
    <property type="entry name" value="Spermidine_synth"/>
    <property type="match status" value="1"/>
</dbReference>
<evidence type="ECO:0000256" key="8">
    <source>
        <dbReference type="ARBA" id="ARBA00072554"/>
    </source>
</evidence>
<organism evidence="13 14">
    <name type="scientific">Patella caerulea</name>
    <name type="common">Rayed Mediterranean limpet</name>
    <dbReference type="NCBI Taxonomy" id="87958"/>
    <lineage>
        <taxon>Eukaryota</taxon>
        <taxon>Metazoa</taxon>
        <taxon>Spiralia</taxon>
        <taxon>Lophotrochozoa</taxon>
        <taxon>Mollusca</taxon>
        <taxon>Gastropoda</taxon>
        <taxon>Patellogastropoda</taxon>
        <taxon>Patelloidea</taxon>
        <taxon>Patellidae</taxon>
        <taxon>Patella</taxon>
    </lineage>
</organism>
<accession>A0AAN8KAR0</accession>
<evidence type="ECO:0000256" key="4">
    <source>
        <dbReference type="ARBA" id="ARBA00012455"/>
    </source>
</evidence>
<evidence type="ECO:0000313" key="13">
    <source>
        <dbReference type="EMBL" id="KAK6191638.1"/>
    </source>
</evidence>
<comment type="catalytic activity">
    <reaction evidence="6">
        <text>S-adenosyl 3-(methylsulfanyl)propylamine + putrescine = S-methyl-5'-thioadenosine + spermidine + H(+)</text>
        <dbReference type="Rhea" id="RHEA:12721"/>
        <dbReference type="ChEBI" id="CHEBI:15378"/>
        <dbReference type="ChEBI" id="CHEBI:17509"/>
        <dbReference type="ChEBI" id="CHEBI:57443"/>
        <dbReference type="ChEBI" id="CHEBI:57834"/>
        <dbReference type="ChEBI" id="CHEBI:326268"/>
        <dbReference type="EC" id="2.5.1.16"/>
    </reaction>
</comment>